<dbReference type="GO" id="GO:0051015">
    <property type="term" value="F:actin filament binding"/>
    <property type="evidence" value="ECO:0007669"/>
    <property type="project" value="InterPro"/>
</dbReference>
<protein>
    <submittedName>
        <fullName evidence="8">Vinculin family protein</fullName>
    </submittedName>
</protein>
<evidence type="ECO:0000256" key="5">
    <source>
        <dbReference type="ARBA" id="ARBA00022889"/>
    </source>
</evidence>
<feature type="compositionally biased region" description="Polar residues" evidence="7">
    <location>
        <begin position="883"/>
        <end position="893"/>
    </location>
</feature>
<dbReference type="InterPro" id="IPR001033">
    <property type="entry name" value="Alpha_catenin"/>
</dbReference>
<evidence type="ECO:0000313" key="9">
    <source>
        <dbReference type="Proteomes" id="UP000243686"/>
    </source>
</evidence>
<dbReference type="PANTHER" id="PTHR18914">
    <property type="entry name" value="ALPHA CATENIN"/>
    <property type="match status" value="1"/>
</dbReference>
<dbReference type="GO" id="GO:0016342">
    <property type="term" value="C:catenin complex"/>
    <property type="evidence" value="ECO:0007669"/>
    <property type="project" value="TreeGrafter"/>
</dbReference>
<dbReference type="GO" id="GO:0008013">
    <property type="term" value="F:beta-catenin binding"/>
    <property type="evidence" value="ECO:0007669"/>
    <property type="project" value="TreeGrafter"/>
</dbReference>
<evidence type="ECO:0000256" key="4">
    <source>
        <dbReference type="ARBA" id="ARBA00022490"/>
    </source>
</evidence>
<dbReference type="GO" id="GO:0005912">
    <property type="term" value="C:adherens junction"/>
    <property type="evidence" value="ECO:0007669"/>
    <property type="project" value="TreeGrafter"/>
</dbReference>
<dbReference type="InterPro" id="IPR036723">
    <property type="entry name" value="Alpha-catenin/vinculin-like_sf"/>
</dbReference>
<accession>A0A1S8X6C2</accession>
<dbReference type="SUPFAM" id="SSF47220">
    <property type="entry name" value="alpha-catenin/vinculin-like"/>
    <property type="match status" value="4"/>
</dbReference>
<dbReference type="PRINTS" id="PR00805">
    <property type="entry name" value="ALPHACATENIN"/>
</dbReference>
<evidence type="ECO:0000256" key="7">
    <source>
        <dbReference type="SAM" id="MobiDB-lite"/>
    </source>
</evidence>
<dbReference type="Gene3D" id="6.10.250.2510">
    <property type="match status" value="1"/>
</dbReference>
<evidence type="ECO:0000256" key="2">
    <source>
        <dbReference type="ARBA" id="ARBA00004496"/>
    </source>
</evidence>
<dbReference type="Gene3D" id="1.20.120.230">
    <property type="entry name" value="Alpha-catenin/vinculin-like"/>
    <property type="match status" value="5"/>
</dbReference>
<evidence type="ECO:0000256" key="6">
    <source>
        <dbReference type="ARBA" id="ARBA00022949"/>
    </source>
</evidence>
<keyword evidence="4" id="KW-0963">Cytoplasm</keyword>
<evidence type="ECO:0000256" key="3">
    <source>
        <dbReference type="ARBA" id="ARBA00008376"/>
    </source>
</evidence>
<dbReference type="EMBL" id="KV891820">
    <property type="protein sequence ID" value="OON22299.1"/>
    <property type="molecule type" value="Genomic_DNA"/>
</dbReference>
<sequence>MSAETILEPLYRKLATFSNTTPAKYGAHPRSKPGASILLSIDEFIKSVIDRCEFIRGRVPQLELELSTALADVLDTASLFRVAVEAFTAIPTDSTKDIEVQRSAAAMLSSLSRLFILLGIADAALISDLVQEVRNCVQKVASATSPKTIATESDAFSIRTNQLLNLLSKRSAEAVNPDFQEQYNKARYILKTNGRLLSTSARVCLEHPDHIGAQNAKEYATKSLLDALNLIDSMLEDNQRPAAIRMKVSGKLLDDIEEFENNALVDTSQADNKRLRANLEQHMNQLLPSVYRLADAQQTQSADKKSVYTQCNRLQQAVGDLVSQYNREPGNRPAMNSHMEGLLSITSGLKQLLGRIAVDHATQTLLNKDQPLMVLRDATKFGNEQRMDAAAQSFQEHSAAMVAAAYEVCALTTNEEASKSTQLACTQLEQLCPQVVGSAYLLFRYPHSRLVEANFDAFCEAYESTANLLSASVNEMTSVHDVLAVTDDRIRTDFRKATEALSQRSETKLHRASISMERRCMYICEVVMHELENHRNNREYVRKVTERVTVLRDEYTQTFSEVSRDTLSYMAAKQTPDEARFREAANNLCTAVHDVRLTVLSETGHSADIEALQPQRSTSSVTDEELGGVPPPADGTPPTRSKPSEISSPDRPSRRQSGSSSVDQTGGTTVAQENQLSERAELFAMMTGPEKETMAQEFAGFLEEKKRFMREVVKWDDSANEIVALAKKMCVIIMDMTDFTRGKGPLSSTMDVIESARKVSDLGKRLDQLCRHIADMCPNSASRRDLLAYLQRITLHCHQLSITSRVKAGVQAGRAEVVENSTALVQAARNLMTAVILTIKQSYLASTKYLGPDKKPIIHWRMRAPPKKQLVPSPTVSPEHGTVDSSTSDSHSANLSELSQFDHIPTSNPPNLITPRHVQNAEMNFTICAKSNYHNARISPKNL</sequence>
<feature type="compositionally biased region" description="Polar residues" evidence="7">
    <location>
        <begin position="655"/>
        <end position="675"/>
    </location>
</feature>
<gene>
    <name evidence="8" type="ORF">X801_01804</name>
</gene>
<comment type="subcellular location">
    <subcellularLocation>
        <location evidence="1">Cell junction</location>
    </subcellularLocation>
    <subcellularLocation>
        <location evidence="2">Cytoplasm</location>
    </subcellularLocation>
</comment>
<name>A0A1S8X6C2_OPIVI</name>
<feature type="region of interest" description="Disordered" evidence="7">
    <location>
        <begin position="606"/>
        <end position="677"/>
    </location>
</feature>
<dbReference type="GO" id="GO:0045296">
    <property type="term" value="F:cadherin binding"/>
    <property type="evidence" value="ECO:0007669"/>
    <property type="project" value="InterPro"/>
</dbReference>
<dbReference type="InterPro" id="IPR006077">
    <property type="entry name" value="Vinculin/catenin"/>
</dbReference>
<dbReference type="GO" id="GO:0005737">
    <property type="term" value="C:cytoplasm"/>
    <property type="evidence" value="ECO:0007669"/>
    <property type="project" value="UniProtKB-SubCell"/>
</dbReference>
<dbReference type="GO" id="GO:0098609">
    <property type="term" value="P:cell-cell adhesion"/>
    <property type="evidence" value="ECO:0007669"/>
    <property type="project" value="TreeGrafter"/>
</dbReference>
<keyword evidence="6" id="KW-0965">Cell junction</keyword>
<reference evidence="8 9" key="1">
    <citation type="submission" date="2015-03" db="EMBL/GenBank/DDBJ databases">
        <title>Draft genome of the nematode, Opisthorchis viverrini.</title>
        <authorList>
            <person name="Mitreva M."/>
        </authorList>
    </citation>
    <scope>NUCLEOTIDE SEQUENCE [LARGE SCALE GENOMIC DNA]</scope>
    <source>
        <strain evidence="8">Khon Kaen</strain>
    </source>
</reference>
<dbReference type="PANTHER" id="PTHR18914:SF9">
    <property type="entry name" value="CATENIN ALPHA"/>
    <property type="match status" value="1"/>
</dbReference>
<organism evidence="8 9">
    <name type="scientific">Opisthorchis viverrini</name>
    <name type="common">Southeast Asian liver fluke</name>
    <dbReference type="NCBI Taxonomy" id="6198"/>
    <lineage>
        <taxon>Eukaryota</taxon>
        <taxon>Metazoa</taxon>
        <taxon>Spiralia</taxon>
        <taxon>Lophotrochozoa</taxon>
        <taxon>Platyhelminthes</taxon>
        <taxon>Trematoda</taxon>
        <taxon>Digenea</taxon>
        <taxon>Opisthorchiida</taxon>
        <taxon>Opisthorchiata</taxon>
        <taxon>Opisthorchiidae</taxon>
        <taxon>Opisthorchis</taxon>
    </lineage>
</organism>
<keyword evidence="9" id="KW-1185">Reference proteome</keyword>
<feature type="compositionally biased region" description="Polar residues" evidence="7">
    <location>
        <begin position="638"/>
        <end position="647"/>
    </location>
</feature>
<dbReference type="AlphaFoldDB" id="A0A1S8X6C2"/>
<dbReference type="Pfam" id="PF01044">
    <property type="entry name" value="Vinculin"/>
    <property type="match status" value="1"/>
</dbReference>
<comment type="similarity">
    <text evidence="3">Belongs to the vinculin/alpha-catenin family.</text>
</comment>
<evidence type="ECO:0000313" key="8">
    <source>
        <dbReference type="EMBL" id="OON22299.1"/>
    </source>
</evidence>
<dbReference type="Proteomes" id="UP000243686">
    <property type="component" value="Unassembled WGS sequence"/>
</dbReference>
<proteinExistence type="inferred from homology"/>
<dbReference type="GO" id="GO:0016477">
    <property type="term" value="P:cell migration"/>
    <property type="evidence" value="ECO:0007669"/>
    <property type="project" value="TreeGrafter"/>
</dbReference>
<feature type="region of interest" description="Disordered" evidence="7">
    <location>
        <begin position="864"/>
        <end position="893"/>
    </location>
</feature>
<keyword evidence="5" id="KW-0130">Cell adhesion</keyword>
<evidence type="ECO:0000256" key="1">
    <source>
        <dbReference type="ARBA" id="ARBA00004282"/>
    </source>
</evidence>